<evidence type="ECO:0000256" key="1">
    <source>
        <dbReference type="SAM" id="SignalP"/>
    </source>
</evidence>
<evidence type="ECO:0000259" key="2">
    <source>
        <dbReference type="PROSITE" id="PS50053"/>
    </source>
</evidence>
<sequence length="124" mass="14525">YFPPIVIIFLHLIHSLFFPPKILKMEGNKRNKRPFEEPSDKNHINLKIKSQDGTFMYYKVKPTSIMKRIFMSYSERKQILNYKTVRFLYNGNRVSPRSTVNQLGLENGDEIDAMLDQEGGGFAH</sequence>
<keyword evidence="4" id="KW-1185">Reference proteome</keyword>
<proteinExistence type="predicted"/>
<evidence type="ECO:0000313" key="3">
    <source>
        <dbReference type="EMBL" id="KAL3359984.1"/>
    </source>
</evidence>
<organism evidence="3 4">
    <name type="scientific">Solanum stoloniferum</name>
    <dbReference type="NCBI Taxonomy" id="62892"/>
    <lineage>
        <taxon>Eukaryota</taxon>
        <taxon>Viridiplantae</taxon>
        <taxon>Streptophyta</taxon>
        <taxon>Embryophyta</taxon>
        <taxon>Tracheophyta</taxon>
        <taxon>Spermatophyta</taxon>
        <taxon>Magnoliopsida</taxon>
        <taxon>eudicotyledons</taxon>
        <taxon>Gunneridae</taxon>
        <taxon>Pentapetalae</taxon>
        <taxon>asterids</taxon>
        <taxon>lamiids</taxon>
        <taxon>Solanales</taxon>
        <taxon>Solanaceae</taxon>
        <taxon>Solanoideae</taxon>
        <taxon>Solaneae</taxon>
        <taxon>Solanum</taxon>
    </lineage>
</organism>
<dbReference type="Proteomes" id="UP001627284">
    <property type="component" value="Unassembled WGS sequence"/>
</dbReference>
<feature type="domain" description="Ubiquitin-like" evidence="2">
    <location>
        <begin position="44"/>
        <end position="120"/>
    </location>
</feature>
<dbReference type="InterPro" id="IPR029071">
    <property type="entry name" value="Ubiquitin-like_domsf"/>
</dbReference>
<feature type="signal peptide" evidence="1">
    <location>
        <begin position="1"/>
        <end position="15"/>
    </location>
</feature>
<dbReference type="Pfam" id="PF11976">
    <property type="entry name" value="Rad60-SLD"/>
    <property type="match status" value="1"/>
</dbReference>
<dbReference type="InterPro" id="IPR022617">
    <property type="entry name" value="Rad60/SUMO-like_dom"/>
</dbReference>
<comment type="caution">
    <text evidence="3">The sequence shown here is derived from an EMBL/GenBank/DDBJ whole genome shotgun (WGS) entry which is preliminary data.</text>
</comment>
<evidence type="ECO:0000313" key="4">
    <source>
        <dbReference type="Proteomes" id="UP001627284"/>
    </source>
</evidence>
<reference evidence="3 4" key="1">
    <citation type="submission" date="2024-05" db="EMBL/GenBank/DDBJ databases">
        <title>De novo assembly of an allotetraploid wild potato.</title>
        <authorList>
            <person name="Hosaka A.J."/>
        </authorList>
    </citation>
    <scope>NUCLEOTIDE SEQUENCE [LARGE SCALE GENOMIC DNA]</scope>
    <source>
        <tissue evidence="3">Young leaves</tissue>
    </source>
</reference>
<dbReference type="PROSITE" id="PS50053">
    <property type="entry name" value="UBIQUITIN_2"/>
    <property type="match status" value="1"/>
</dbReference>
<feature type="chain" id="PRO_5044783738" description="Ubiquitin-like domain-containing protein" evidence="1">
    <location>
        <begin position="16"/>
        <end position="124"/>
    </location>
</feature>
<feature type="non-terminal residue" evidence="3">
    <location>
        <position position="1"/>
    </location>
</feature>
<dbReference type="AlphaFoldDB" id="A0ABD2TU63"/>
<accession>A0ABD2TU63</accession>
<dbReference type="SUPFAM" id="SSF54236">
    <property type="entry name" value="Ubiquitin-like"/>
    <property type="match status" value="1"/>
</dbReference>
<dbReference type="InterPro" id="IPR000626">
    <property type="entry name" value="Ubiquitin-like_dom"/>
</dbReference>
<dbReference type="PANTHER" id="PTHR10562">
    <property type="entry name" value="SMALL UBIQUITIN-RELATED MODIFIER"/>
    <property type="match status" value="1"/>
</dbReference>
<dbReference type="EMBL" id="JBJKTR010000009">
    <property type="protein sequence ID" value="KAL3359984.1"/>
    <property type="molecule type" value="Genomic_DNA"/>
</dbReference>
<protein>
    <recommendedName>
        <fullName evidence="2">Ubiquitin-like domain-containing protein</fullName>
    </recommendedName>
</protein>
<dbReference type="Gene3D" id="3.10.20.90">
    <property type="entry name" value="Phosphatidylinositol 3-kinase Catalytic Subunit, Chain A, domain 1"/>
    <property type="match status" value="1"/>
</dbReference>
<gene>
    <name evidence="3" type="ORF">AABB24_016471</name>
</gene>
<keyword evidence="1" id="KW-0732">Signal</keyword>
<name>A0ABD2TU63_9SOLN</name>